<reference evidence="4" key="1">
    <citation type="submission" date="2022-07" db="EMBL/GenBank/DDBJ databases">
        <title>Phylogenomic reconstructions and comparative analyses of Kickxellomycotina fungi.</title>
        <authorList>
            <person name="Reynolds N.K."/>
            <person name="Stajich J.E."/>
            <person name="Barry K."/>
            <person name="Grigoriev I.V."/>
            <person name="Crous P."/>
            <person name="Smith M.E."/>
        </authorList>
    </citation>
    <scope>NUCLEOTIDE SEQUENCE</scope>
    <source>
        <strain evidence="4">IMI 214461</strain>
    </source>
</reference>
<dbReference type="PANTHER" id="PTHR34814">
    <property type="entry name" value="NITROSOGUANIDINE RESISTANCE PROTEIN SNG1"/>
    <property type="match status" value="1"/>
</dbReference>
<feature type="transmembrane region" description="Helical" evidence="2">
    <location>
        <begin position="226"/>
        <end position="250"/>
    </location>
</feature>
<dbReference type="GO" id="GO:0016020">
    <property type="term" value="C:membrane"/>
    <property type="evidence" value="ECO:0007669"/>
    <property type="project" value="TreeGrafter"/>
</dbReference>
<dbReference type="AlphaFoldDB" id="A0A9W8BLR4"/>
<keyword evidence="2" id="KW-0472">Membrane</keyword>
<keyword evidence="5" id="KW-1185">Reference proteome</keyword>
<dbReference type="InterPro" id="IPR022703">
    <property type="entry name" value="DUF3533"/>
</dbReference>
<evidence type="ECO:0000256" key="2">
    <source>
        <dbReference type="SAM" id="Phobius"/>
    </source>
</evidence>
<feature type="transmembrane region" description="Helical" evidence="2">
    <location>
        <begin position="31"/>
        <end position="54"/>
    </location>
</feature>
<proteinExistence type="predicted"/>
<dbReference type="Pfam" id="PF12051">
    <property type="entry name" value="DUF3533"/>
    <property type="match status" value="1"/>
</dbReference>
<feature type="domain" description="DUF3533" evidence="3">
    <location>
        <begin position="35"/>
        <end position="402"/>
    </location>
</feature>
<evidence type="ECO:0000259" key="3">
    <source>
        <dbReference type="Pfam" id="PF12051"/>
    </source>
</evidence>
<dbReference type="EMBL" id="JANBQF010000064">
    <property type="protein sequence ID" value="KAJ2006346.1"/>
    <property type="molecule type" value="Genomic_DNA"/>
</dbReference>
<feature type="transmembrane region" description="Helical" evidence="2">
    <location>
        <begin position="271"/>
        <end position="292"/>
    </location>
</feature>
<feature type="region of interest" description="Disordered" evidence="1">
    <location>
        <begin position="427"/>
        <end position="489"/>
    </location>
</feature>
<accession>A0A9W8BLR4</accession>
<comment type="caution">
    <text evidence="4">The sequence shown here is derived from an EMBL/GenBank/DDBJ whole genome shotgun (WGS) entry which is preliminary data.</text>
</comment>
<evidence type="ECO:0000313" key="4">
    <source>
        <dbReference type="EMBL" id="KAJ2006346.1"/>
    </source>
</evidence>
<keyword evidence="2" id="KW-1133">Transmembrane helix</keyword>
<protein>
    <recommendedName>
        <fullName evidence="3">DUF3533 domain-containing protein</fullName>
    </recommendedName>
</protein>
<dbReference type="OrthoDB" id="2140105at2759"/>
<feature type="transmembrane region" description="Helical" evidence="2">
    <location>
        <begin position="389"/>
        <end position="410"/>
    </location>
</feature>
<feature type="compositionally biased region" description="Basic and acidic residues" evidence="1">
    <location>
        <begin position="438"/>
        <end position="447"/>
    </location>
</feature>
<feature type="compositionally biased region" description="Polar residues" evidence="1">
    <location>
        <begin position="466"/>
        <end position="482"/>
    </location>
</feature>
<dbReference type="PANTHER" id="PTHR34814:SF2">
    <property type="entry name" value="DUF3533 DOMAIN-CONTAINING PROTEIN"/>
    <property type="match status" value="1"/>
</dbReference>
<evidence type="ECO:0000313" key="5">
    <source>
        <dbReference type="Proteomes" id="UP001150907"/>
    </source>
</evidence>
<gene>
    <name evidence="4" type="ORF">H4R26_001429</name>
</gene>
<keyword evidence="2" id="KW-0812">Transmembrane</keyword>
<dbReference type="InterPro" id="IPR053001">
    <property type="entry name" value="MNNG_permease-like"/>
</dbReference>
<sequence length="489" mass="54057">MFEQHHERQRQLLPLFSPELRAMRMAFGKGLWHTFIIFTIVFWISISFLFGAGYDGLNHLKDARMLFRDFDQSETSTALAQMITTAFARPNAPNLIDYTHTTQYTTPSSIRDAVWHGDAWAAITINQGFGARLSAALSGSSGYDPQSAVTLLTEESRHYFKVQEVAKTSQAVLAALQAPFAQAMLTQATGGDAALLAAIVARADSLALVAPFGFTVDNVAPFHFDLSMYILSVTLSLCMVVGAFIPSNMWKTIEEPFYKQIRIAQLIGLRLFINVVWAVIICLQATGIVFVFRGPAWTPTVGDYFGIFGIILLNTLAFSFFIDCLQNWIHPRFLLAAYFTTLFVNISAAVFGTELNNHFFRILYATPFLNTGLSLRTLLTRGSYNKTKFAVPINLLWILVWWLLSTYLIARKARLVRAGKLLMANIPPPPPPPPAVDASEKQPHKAESGSPGLSRRSTHSVVGYATSASSQHVTAPGSSATSDIEIEDM</sequence>
<feature type="transmembrane region" description="Helical" evidence="2">
    <location>
        <begin position="333"/>
        <end position="351"/>
    </location>
</feature>
<feature type="transmembrane region" description="Helical" evidence="2">
    <location>
        <begin position="304"/>
        <end position="321"/>
    </location>
</feature>
<dbReference type="Proteomes" id="UP001150907">
    <property type="component" value="Unassembled WGS sequence"/>
</dbReference>
<organism evidence="4 5">
    <name type="scientific">Coemansia thaxteri</name>
    <dbReference type="NCBI Taxonomy" id="2663907"/>
    <lineage>
        <taxon>Eukaryota</taxon>
        <taxon>Fungi</taxon>
        <taxon>Fungi incertae sedis</taxon>
        <taxon>Zoopagomycota</taxon>
        <taxon>Kickxellomycotina</taxon>
        <taxon>Kickxellomycetes</taxon>
        <taxon>Kickxellales</taxon>
        <taxon>Kickxellaceae</taxon>
        <taxon>Coemansia</taxon>
    </lineage>
</organism>
<evidence type="ECO:0000256" key="1">
    <source>
        <dbReference type="SAM" id="MobiDB-lite"/>
    </source>
</evidence>
<name>A0A9W8BLR4_9FUNG</name>